<feature type="region of interest" description="Disordered" evidence="1">
    <location>
        <begin position="81"/>
        <end position="106"/>
    </location>
</feature>
<evidence type="ECO:0000313" key="2">
    <source>
        <dbReference type="EMBL" id="EFA13483.1"/>
    </source>
</evidence>
<reference evidence="2 3" key="2">
    <citation type="journal article" date="2010" name="Nucleic Acids Res.">
        <title>BeetleBase in 2010: revisions to provide comprehensive genomic information for Tribolium castaneum.</title>
        <authorList>
            <person name="Kim H.S."/>
            <person name="Murphy T."/>
            <person name="Xia J."/>
            <person name="Caragea D."/>
            <person name="Park Y."/>
            <person name="Beeman R.W."/>
            <person name="Lorenzen M.D."/>
            <person name="Butcher S."/>
            <person name="Manak J.R."/>
            <person name="Brown S.J."/>
        </authorList>
    </citation>
    <scope>NUCLEOTIDE SEQUENCE [LARGE SCALE GENOMIC DNA]</scope>
    <source>
        <strain evidence="2 3">Georgia GA2</strain>
    </source>
</reference>
<dbReference type="InParanoid" id="D7GXK3"/>
<reference evidence="2 3" key="1">
    <citation type="journal article" date="2008" name="Nature">
        <title>The genome of the model beetle and pest Tribolium castaneum.</title>
        <authorList>
            <consortium name="Tribolium Genome Sequencing Consortium"/>
            <person name="Richards S."/>
            <person name="Gibbs R.A."/>
            <person name="Weinstock G.M."/>
            <person name="Brown S.J."/>
            <person name="Denell R."/>
            <person name="Beeman R.W."/>
            <person name="Gibbs R."/>
            <person name="Beeman R.W."/>
            <person name="Brown S.J."/>
            <person name="Bucher G."/>
            <person name="Friedrich M."/>
            <person name="Grimmelikhuijzen C.J."/>
            <person name="Klingler M."/>
            <person name="Lorenzen M."/>
            <person name="Richards S."/>
            <person name="Roth S."/>
            <person name="Schroder R."/>
            <person name="Tautz D."/>
            <person name="Zdobnov E.M."/>
            <person name="Muzny D."/>
            <person name="Gibbs R.A."/>
            <person name="Weinstock G.M."/>
            <person name="Attaway T."/>
            <person name="Bell S."/>
            <person name="Buhay C.J."/>
            <person name="Chandrabose M.N."/>
            <person name="Chavez D."/>
            <person name="Clerk-Blankenburg K.P."/>
            <person name="Cree A."/>
            <person name="Dao M."/>
            <person name="Davis C."/>
            <person name="Chacko J."/>
            <person name="Dinh H."/>
            <person name="Dugan-Rocha S."/>
            <person name="Fowler G."/>
            <person name="Garner T.T."/>
            <person name="Garnes J."/>
            <person name="Gnirke A."/>
            <person name="Hawes A."/>
            <person name="Hernandez J."/>
            <person name="Hines S."/>
            <person name="Holder M."/>
            <person name="Hume J."/>
            <person name="Jhangiani S.N."/>
            <person name="Joshi V."/>
            <person name="Khan Z.M."/>
            <person name="Jackson L."/>
            <person name="Kovar C."/>
            <person name="Kowis A."/>
            <person name="Lee S."/>
            <person name="Lewis L.R."/>
            <person name="Margolis J."/>
            <person name="Morgan M."/>
            <person name="Nazareth L.V."/>
            <person name="Nguyen N."/>
            <person name="Okwuonu G."/>
            <person name="Parker D."/>
            <person name="Richards S."/>
            <person name="Ruiz S.J."/>
            <person name="Santibanez J."/>
            <person name="Savard J."/>
            <person name="Scherer S.E."/>
            <person name="Schneider B."/>
            <person name="Sodergren E."/>
            <person name="Tautz D."/>
            <person name="Vattahil S."/>
            <person name="Villasana D."/>
            <person name="White C.S."/>
            <person name="Wright R."/>
            <person name="Park Y."/>
            <person name="Beeman R.W."/>
            <person name="Lord J."/>
            <person name="Oppert B."/>
            <person name="Lorenzen M."/>
            <person name="Brown S."/>
            <person name="Wang L."/>
            <person name="Savard J."/>
            <person name="Tautz D."/>
            <person name="Richards S."/>
            <person name="Weinstock G."/>
            <person name="Gibbs R.A."/>
            <person name="Liu Y."/>
            <person name="Worley K."/>
            <person name="Weinstock G."/>
            <person name="Elsik C.G."/>
            <person name="Reese J.T."/>
            <person name="Elhaik E."/>
            <person name="Landan G."/>
            <person name="Graur D."/>
            <person name="Arensburger P."/>
            <person name="Atkinson P."/>
            <person name="Beeman R.W."/>
            <person name="Beidler J."/>
            <person name="Brown S.J."/>
            <person name="Demuth J.P."/>
            <person name="Drury D.W."/>
            <person name="Du Y.Z."/>
            <person name="Fujiwara H."/>
            <person name="Lorenzen M."/>
            <person name="Maselli V."/>
            <person name="Osanai M."/>
            <person name="Park Y."/>
            <person name="Robertson H.M."/>
            <person name="Tu Z."/>
            <person name="Wang J.J."/>
            <person name="Wang S."/>
            <person name="Richards S."/>
            <person name="Song H."/>
            <person name="Zhang L."/>
            <person name="Sodergren E."/>
            <person name="Werner D."/>
            <person name="Stanke M."/>
            <person name="Morgenstern B."/>
            <person name="Solovyev V."/>
            <person name="Kosarev P."/>
            <person name="Brown G."/>
            <person name="Chen H.C."/>
            <person name="Ermolaeva O."/>
            <person name="Hlavina W."/>
            <person name="Kapustin Y."/>
            <person name="Kiryutin B."/>
            <person name="Kitts P."/>
            <person name="Maglott D."/>
            <person name="Pruitt K."/>
            <person name="Sapojnikov V."/>
            <person name="Souvorov A."/>
            <person name="Mackey A.J."/>
            <person name="Waterhouse R.M."/>
            <person name="Wyder S."/>
            <person name="Zdobnov E.M."/>
            <person name="Zdobnov E.M."/>
            <person name="Wyder S."/>
            <person name="Kriventseva E.V."/>
            <person name="Kadowaki T."/>
            <person name="Bork P."/>
            <person name="Aranda M."/>
            <person name="Bao R."/>
            <person name="Beermann A."/>
            <person name="Berns N."/>
            <person name="Bolognesi R."/>
            <person name="Bonneton F."/>
            <person name="Bopp D."/>
            <person name="Brown S.J."/>
            <person name="Bucher G."/>
            <person name="Butts T."/>
            <person name="Chaumot A."/>
            <person name="Denell R.E."/>
            <person name="Ferrier D.E."/>
            <person name="Friedrich M."/>
            <person name="Gordon C.M."/>
            <person name="Jindra M."/>
            <person name="Klingler M."/>
            <person name="Lan Q."/>
            <person name="Lattorff H.M."/>
            <person name="Laudet V."/>
            <person name="von Levetsow C."/>
            <person name="Liu Z."/>
            <person name="Lutz R."/>
            <person name="Lynch J.A."/>
            <person name="da Fonseca R.N."/>
            <person name="Posnien N."/>
            <person name="Reuter R."/>
            <person name="Roth S."/>
            <person name="Savard J."/>
            <person name="Schinko J.B."/>
            <person name="Schmitt C."/>
            <person name="Schoppmeier M."/>
            <person name="Schroder R."/>
            <person name="Shippy T.D."/>
            <person name="Simonnet F."/>
            <person name="Marques-Souza H."/>
            <person name="Tautz D."/>
            <person name="Tomoyasu Y."/>
            <person name="Trauner J."/>
            <person name="Van der Zee M."/>
            <person name="Vervoort M."/>
            <person name="Wittkopp N."/>
            <person name="Wimmer E.A."/>
            <person name="Yang X."/>
            <person name="Jones A.K."/>
            <person name="Sattelle D.B."/>
            <person name="Ebert P.R."/>
            <person name="Nelson D."/>
            <person name="Scott J.G."/>
            <person name="Beeman R.W."/>
            <person name="Muthukrishnan S."/>
            <person name="Kramer K.J."/>
            <person name="Arakane Y."/>
            <person name="Beeman R.W."/>
            <person name="Zhu Q."/>
            <person name="Hogenkamp D."/>
            <person name="Dixit R."/>
            <person name="Oppert B."/>
            <person name="Jiang H."/>
            <person name="Zou Z."/>
            <person name="Marshall J."/>
            <person name="Elpidina E."/>
            <person name="Vinokurov K."/>
            <person name="Oppert C."/>
            <person name="Zou Z."/>
            <person name="Evans J."/>
            <person name="Lu Z."/>
            <person name="Zhao P."/>
            <person name="Sumathipala N."/>
            <person name="Altincicek B."/>
            <person name="Vilcinskas A."/>
            <person name="Williams M."/>
            <person name="Hultmark D."/>
            <person name="Hetru C."/>
            <person name="Jiang H."/>
            <person name="Grimmelikhuijzen C.J."/>
            <person name="Hauser F."/>
            <person name="Cazzamali G."/>
            <person name="Williamson M."/>
            <person name="Park Y."/>
            <person name="Li B."/>
            <person name="Tanaka Y."/>
            <person name="Predel R."/>
            <person name="Neupert S."/>
            <person name="Schachtner J."/>
            <person name="Verleyen P."/>
            <person name="Raible F."/>
            <person name="Bork P."/>
            <person name="Friedrich M."/>
            <person name="Walden K.K."/>
            <person name="Robertson H.M."/>
            <person name="Angeli S."/>
            <person name="Foret S."/>
            <person name="Bucher G."/>
            <person name="Schuetz S."/>
            <person name="Maleszka R."/>
            <person name="Wimmer E.A."/>
            <person name="Beeman R.W."/>
            <person name="Lorenzen M."/>
            <person name="Tomoyasu Y."/>
            <person name="Miller S.C."/>
            <person name="Grossmann D."/>
            <person name="Bucher G."/>
        </authorList>
    </citation>
    <scope>NUCLEOTIDE SEQUENCE [LARGE SCALE GENOMIC DNA]</scope>
    <source>
        <strain evidence="2 3">Georgia GA2</strain>
    </source>
</reference>
<gene>
    <name evidence="2" type="primary">GLEAN_02034</name>
    <name evidence="2" type="ORF">TcasGA2_TC002034</name>
</gene>
<dbReference type="Proteomes" id="UP000007266">
    <property type="component" value="Unassembled WGS sequence"/>
</dbReference>
<proteinExistence type="predicted"/>
<name>D7GXK3_TRICA</name>
<dbReference type="HOGENOM" id="CLU_1009471_0_0_1"/>
<dbReference type="CDD" id="cd15489">
    <property type="entry name" value="PHD_SF"/>
    <property type="match status" value="1"/>
</dbReference>
<protein>
    <submittedName>
        <fullName evidence="2">Uncharacterized protein</fullName>
    </submittedName>
</protein>
<sequence>MAGDATQQANVLCKKCGSKVVNFVKCKLCQHQFHPSCAKILNATFHDNKSITCCEKHEIFEDAYDGKTSDDEINWENKHSPPMIAGQSPPAHTVVDNKSAGRNKNEIKNKDKLNKVVFEKDQLQAQSNTTATKIVENNKKSMPRHETPKNEDSVIEERKNDWKTITHKKLDRKQQRNAVIGTHACDKIKTAPKKAFLYVSRLYPETKSEDLVSLLQNTFPEVTCMKLDSKYPEYYSSYKVTINLNNLEHAMKSEIWPEGSYVTRYFHPRRSKTSSQ</sequence>
<evidence type="ECO:0000313" key="3">
    <source>
        <dbReference type="Proteomes" id="UP000007266"/>
    </source>
</evidence>
<organism evidence="2 3">
    <name type="scientific">Tribolium castaneum</name>
    <name type="common">Red flour beetle</name>
    <dbReference type="NCBI Taxonomy" id="7070"/>
    <lineage>
        <taxon>Eukaryota</taxon>
        <taxon>Metazoa</taxon>
        <taxon>Ecdysozoa</taxon>
        <taxon>Arthropoda</taxon>
        <taxon>Hexapoda</taxon>
        <taxon>Insecta</taxon>
        <taxon>Pterygota</taxon>
        <taxon>Neoptera</taxon>
        <taxon>Endopterygota</taxon>
        <taxon>Coleoptera</taxon>
        <taxon>Polyphaga</taxon>
        <taxon>Cucujiformia</taxon>
        <taxon>Tenebrionidae</taxon>
        <taxon>Tenebrionidae incertae sedis</taxon>
        <taxon>Tribolium</taxon>
    </lineage>
</organism>
<accession>D7GXK3</accession>
<dbReference type="PhylomeDB" id="D7GXK3"/>
<keyword evidence="3" id="KW-1185">Reference proteome</keyword>
<evidence type="ECO:0000256" key="1">
    <source>
        <dbReference type="SAM" id="MobiDB-lite"/>
    </source>
</evidence>
<dbReference type="EMBL" id="KQ971707">
    <property type="protein sequence ID" value="EFA13483.1"/>
    <property type="molecule type" value="Genomic_DNA"/>
</dbReference>
<dbReference type="AlphaFoldDB" id="D7GXK3"/>